<sequence length="453" mass="52175">MEDEEDCVVEEIPVFLAKGLQDNVCIFQYPSKTNQTNFDTARVLNCCVKPMNQEVKIDFALDTDSKFYDSFKGEQLAMAADGKGTSKADRPSFRSGIMDKLSYVSSKSLDDVNKYVVGILQDGEVHMTTLKSVLQLRPNFSYFDKEDKRTKAEQKAANDEMDDEEVQQVTVKFSRNDNDRVKKAREKTYDYFIKKSAEEPWCETLWCSKDSTTAELEKQKLFASRTESTGHALGLNSEQYLDKLLSHERSEADIESILPSKVISKSKLKTLALTDQIQTILKDTKMITFAGLMSILESCDKNITAEKVLRTLPLVGVLLHGNWVAQSEVLYPPKSVSNTNGVPDELMVRARDYILYKFSKQDYLNRRKVIISTQLPYEEVSEILQSVARLNVEKKWELLLPPDHTFEARYPDLVQRQEMMWRARENAFNEMDYEKSPKRVRKRSLREPKIEKP</sequence>
<reference evidence="2 3" key="1">
    <citation type="submission" date="2020-11" db="EMBL/GenBank/DDBJ databases">
        <authorList>
            <person name="Wallbank WR R."/>
            <person name="Pardo Diaz C."/>
            <person name="Kozak K."/>
            <person name="Martin S."/>
            <person name="Jiggins C."/>
            <person name="Moest M."/>
            <person name="Warren A I."/>
            <person name="Generalovic N T."/>
            <person name="Byers J.R.P. K."/>
            <person name="Montejo-Kovacevich G."/>
            <person name="Yen C E."/>
        </authorList>
    </citation>
    <scope>NUCLEOTIDE SEQUENCE [LARGE SCALE GENOMIC DNA]</scope>
</reference>
<evidence type="ECO:0000313" key="3">
    <source>
        <dbReference type="Proteomes" id="UP000594454"/>
    </source>
</evidence>
<dbReference type="InParanoid" id="A0A7R8UL18"/>
<dbReference type="Proteomes" id="UP000594454">
    <property type="component" value="Chromosome 2"/>
</dbReference>
<dbReference type="GO" id="GO:0042797">
    <property type="term" value="P:tRNA transcription by RNA polymerase III"/>
    <property type="evidence" value="ECO:0007669"/>
    <property type="project" value="TreeGrafter"/>
</dbReference>
<keyword evidence="3" id="KW-1185">Reference proteome</keyword>
<dbReference type="PANTHER" id="PTHR12069:SF0">
    <property type="entry name" value="DNA-DIRECTED RNA POLYMERASE III SUBUNIT RPC5"/>
    <property type="match status" value="1"/>
</dbReference>
<dbReference type="AlphaFoldDB" id="A0A7R8UL18"/>
<evidence type="ECO:0000313" key="2">
    <source>
        <dbReference type="EMBL" id="CAD7082843.1"/>
    </source>
</evidence>
<dbReference type="Pfam" id="PF04801">
    <property type="entry name" value="RPC5"/>
    <property type="match status" value="1"/>
</dbReference>
<name>A0A7R8UL18_HERIL</name>
<gene>
    <name evidence="2" type="ORF">HERILL_LOCUS5848</name>
</gene>
<dbReference type="OrthoDB" id="340681at2759"/>
<dbReference type="EMBL" id="LR899010">
    <property type="protein sequence ID" value="CAD7082843.1"/>
    <property type="molecule type" value="Genomic_DNA"/>
</dbReference>
<dbReference type="GO" id="GO:0005666">
    <property type="term" value="C:RNA polymerase III complex"/>
    <property type="evidence" value="ECO:0007669"/>
    <property type="project" value="TreeGrafter"/>
</dbReference>
<protein>
    <recommendedName>
        <fullName evidence="4">DNA-directed RNA polymerase III subunit RPC5</fullName>
    </recommendedName>
</protein>
<accession>A0A7R8UL18</accession>
<dbReference type="FunCoup" id="A0A7R8UL18">
    <property type="interactions" value="1487"/>
</dbReference>
<dbReference type="InterPro" id="IPR006886">
    <property type="entry name" value="RNA_pol_III_Rpc5"/>
</dbReference>
<dbReference type="OMA" id="NEMDWAK"/>
<evidence type="ECO:0000256" key="1">
    <source>
        <dbReference type="SAM" id="MobiDB-lite"/>
    </source>
</evidence>
<feature type="region of interest" description="Disordered" evidence="1">
    <location>
        <begin position="433"/>
        <end position="453"/>
    </location>
</feature>
<evidence type="ECO:0008006" key="4">
    <source>
        <dbReference type="Google" id="ProtNLM"/>
    </source>
</evidence>
<organism evidence="2 3">
    <name type="scientific">Hermetia illucens</name>
    <name type="common">Black soldier fly</name>
    <dbReference type="NCBI Taxonomy" id="343691"/>
    <lineage>
        <taxon>Eukaryota</taxon>
        <taxon>Metazoa</taxon>
        <taxon>Ecdysozoa</taxon>
        <taxon>Arthropoda</taxon>
        <taxon>Hexapoda</taxon>
        <taxon>Insecta</taxon>
        <taxon>Pterygota</taxon>
        <taxon>Neoptera</taxon>
        <taxon>Endopterygota</taxon>
        <taxon>Diptera</taxon>
        <taxon>Brachycera</taxon>
        <taxon>Stratiomyomorpha</taxon>
        <taxon>Stratiomyidae</taxon>
        <taxon>Hermetiinae</taxon>
        <taxon>Hermetia</taxon>
    </lineage>
</organism>
<proteinExistence type="predicted"/>
<dbReference type="PANTHER" id="PTHR12069">
    <property type="entry name" value="DNA-DIRECTED RNA POLYMERASES III 80 KDA POLYPEPTIDE RNA POLYMERASE III SUBUNIT 5"/>
    <property type="match status" value="1"/>
</dbReference>